<dbReference type="HOGENOM" id="CLU_273976_0_0_1"/>
<organism evidence="3">
    <name type="scientific">Caenorhabditis remanei</name>
    <name type="common">Caenorhabditis vulgaris</name>
    <dbReference type="NCBI Taxonomy" id="31234"/>
    <lineage>
        <taxon>Eukaryota</taxon>
        <taxon>Metazoa</taxon>
        <taxon>Ecdysozoa</taxon>
        <taxon>Nematoda</taxon>
        <taxon>Chromadorea</taxon>
        <taxon>Rhabditida</taxon>
        <taxon>Rhabditina</taxon>
        <taxon>Rhabditomorpha</taxon>
        <taxon>Rhabditoidea</taxon>
        <taxon>Rhabditidae</taxon>
        <taxon>Peloderinae</taxon>
        <taxon>Caenorhabditis</taxon>
    </lineage>
</organism>
<sequence length="1172" mass="135103">MEGLNLNSFQGGDSWDSTSKLIKEELLDDDYFKIPVPKVEPVFEQCEPTSSCSPPQKRRKYEQKLSWRQIIQSSVSNSDDSETQKRSKNEDQVQCRLCQQLNHSRQMKTFVSEMEKLLLMLAHLLNKTYSLEEAQSFILNVTNHHFICTVHFYESIDSIYSALDGRIVNGLFECSTEALEEFMITVNSLCHWMTPLKLCDVLYQFKLKNKWIPNTLPINTIYRQRHASSIVITENHEECCSFCHQSKKPEELKYVSLKTEKLVFMIASIIRNECTSLQGARFIYEKSEKAVCRDHFTEVILDIFAVPLEKVMRIVRSLGSKITPQEFKIALKYFILKNDGSSKESNSITQITKNDSIKLEVDDSIEETKFSHTEDFMKLSENRVNRSNTPVERLPARSVSNGLPFQALIQQKHPVVRCSICSQIEESPNLTVISQNDKLILMVKSILCNENTVEQAKQFLYDKNDHLICIRHLSETVRAIYKSLHISNYEKMVSSSLDILMKIVESFRVILTLEEFLKVFKEFVSVNTITCTSNDLFNTANNLDSSASAPKYFPGRKKRTQCAICFQWIEWQFTKCLHLEDTKFVVIVACILSGRCSPEQAKTFVSNKDYRSVCISHFSEVFDEIQKCIGFGDMKDILHCGDGPKRRIMTAVNSVAPMIKFTSFCEIFLSFLNGNKKLIIAVFDSANCSERKENIEPTSSQVSAVKEEETSVEIPNADPHQVFSDFRMSASEEPHRDFYRPCKVCSQWNHEDKMRLSLLQIEKVVIMLGAVLTNTWTLESAAHFVKVGRGNRPTCISHFSESMNAIFSVLEVESLDDVATCSPESMKTLMNVMKFIIQPNKLFKTMNFDSIQMNIKVRTVEVLLYETNGEQYQFVLNQSPVGDLFADIHVQKIMYKRQKYVMDEKCPNKYLLATENACLLIRKILLHENTKIKEFQIRFLKPAAVAKNNTLETHIRDYNEGVYPFFKFMVDNVFMYDRGPGKPSKENFRLNVEHLILRHNGKQENLMLWIPFLKEKVLKVIEIYNIMNEIPSEFTTVCATPQWLAAEEAYGWTQKPIQLPLEGYWNLKKFHFHFYVPTPKDLAHLVLHFTCHGNLIEGRITIRGHENVFKGLWKSEDEKAQKEGEELPAILTYKWNCSDGNVLRATVGVDLVVFVKGPLAQVFPHYVSQPAK</sequence>
<dbReference type="GO" id="GO:0040027">
    <property type="term" value="P:negative regulation of vulval development"/>
    <property type="evidence" value="ECO:0007669"/>
    <property type="project" value="InterPro"/>
</dbReference>
<protein>
    <recommendedName>
        <fullName evidence="1">Lin-15A/B-like domain-containing protein</fullName>
    </recommendedName>
</protein>
<dbReference type="CTD" id="9818077"/>
<reference evidence="2" key="1">
    <citation type="submission" date="2007-07" db="EMBL/GenBank/DDBJ databases">
        <title>PCAP assembly of the Caenorhabditis remanei genome.</title>
        <authorList>
            <consortium name="The Caenorhabditis remanei Sequencing Consortium"/>
            <person name="Wilson R.K."/>
        </authorList>
    </citation>
    <scope>NUCLEOTIDE SEQUENCE [LARGE SCALE GENOMIC DNA]</scope>
    <source>
        <strain evidence="2">PB4641</strain>
    </source>
</reference>
<evidence type="ECO:0000313" key="3">
    <source>
        <dbReference type="Proteomes" id="UP000008281"/>
    </source>
</evidence>
<dbReference type="AlphaFoldDB" id="E3LJ89"/>
<feature type="domain" description="Lin-15A/B-like" evidence="1">
    <location>
        <begin position="238"/>
        <end position="340"/>
    </location>
</feature>
<dbReference type="EMBL" id="DS268409">
    <property type="protein sequence ID" value="EFO95342.1"/>
    <property type="molecule type" value="Genomic_DNA"/>
</dbReference>
<keyword evidence="3" id="KW-1185">Reference proteome</keyword>
<dbReference type="Proteomes" id="UP000008281">
    <property type="component" value="Unassembled WGS sequence"/>
</dbReference>
<dbReference type="RefSeq" id="XP_003116446.2">
    <property type="nucleotide sequence ID" value="XM_003116398.2"/>
</dbReference>
<dbReference type="eggNOG" id="KOG1121">
    <property type="taxonomic scope" value="Eukaryota"/>
</dbReference>
<evidence type="ECO:0000313" key="2">
    <source>
        <dbReference type="EMBL" id="EFO95342.1"/>
    </source>
</evidence>
<dbReference type="GeneID" id="9818077"/>
<feature type="domain" description="Lin-15A/B-like" evidence="1">
    <location>
        <begin position="740"/>
        <end position="837"/>
    </location>
</feature>
<dbReference type="PANTHER" id="PTHR22716">
    <property type="entry name" value="ETS CLASS TRANSCRIPTION FACTOR-RELATED-RELATED"/>
    <property type="match status" value="1"/>
</dbReference>
<evidence type="ECO:0000259" key="1">
    <source>
        <dbReference type="Pfam" id="PF25375"/>
    </source>
</evidence>
<proteinExistence type="predicted"/>
<dbReference type="KEGG" id="crq:GCK72_019831"/>
<feature type="domain" description="Lin-15A/B-like" evidence="1">
    <location>
        <begin position="94"/>
        <end position="212"/>
    </location>
</feature>
<dbReference type="STRING" id="31234.E3LJ89"/>
<accession>E3LJ89</accession>
<dbReference type="Pfam" id="PF25375">
    <property type="entry name" value="Lin-15B"/>
    <property type="match status" value="5"/>
</dbReference>
<dbReference type="InterPro" id="IPR057432">
    <property type="entry name" value="Lin-15A/B-like_dom"/>
</dbReference>
<dbReference type="InParanoid" id="E3LJ89"/>
<name>E3LJ89_CAERE</name>
<dbReference type="InterPro" id="IPR040129">
    <property type="entry name" value="Lin-15B-like"/>
</dbReference>
<gene>
    <name evidence="2" type="ORF">CRE_09095</name>
</gene>
<feature type="domain" description="Lin-15A/B-like" evidence="1">
    <location>
        <begin position="559"/>
        <end position="678"/>
    </location>
</feature>
<feature type="domain" description="Lin-15A/B-like" evidence="1">
    <location>
        <begin position="417"/>
        <end position="527"/>
    </location>
</feature>